<evidence type="ECO:0000313" key="1">
    <source>
        <dbReference type="EMBL" id="KAA3469687.1"/>
    </source>
</evidence>
<dbReference type="AlphaFoldDB" id="A0A5B6VKY4"/>
<organism evidence="1 2">
    <name type="scientific">Gossypium australe</name>
    <dbReference type="NCBI Taxonomy" id="47621"/>
    <lineage>
        <taxon>Eukaryota</taxon>
        <taxon>Viridiplantae</taxon>
        <taxon>Streptophyta</taxon>
        <taxon>Embryophyta</taxon>
        <taxon>Tracheophyta</taxon>
        <taxon>Spermatophyta</taxon>
        <taxon>Magnoliopsida</taxon>
        <taxon>eudicotyledons</taxon>
        <taxon>Gunneridae</taxon>
        <taxon>Pentapetalae</taxon>
        <taxon>rosids</taxon>
        <taxon>malvids</taxon>
        <taxon>Malvales</taxon>
        <taxon>Malvaceae</taxon>
        <taxon>Malvoideae</taxon>
        <taxon>Gossypium</taxon>
    </lineage>
</organism>
<dbReference type="EMBL" id="SMMG02000006">
    <property type="protein sequence ID" value="KAA3469687.1"/>
    <property type="molecule type" value="Genomic_DNA"/>
</dbReference>
<accession>A0A5B6VKY4</accession>
<sequence>MTTKVEWLPICRYCDRHHSDECWRKIGVCFKCVSTQHQINECPHLVKLVIRFSLRGQFSSLLGAVVSSGVVMEVVVDRGQRAQERYRLRRDSQLCICGEAPQGQRYS</sequence>
<dbReference type="Proteomes" id="UP000325315">
    <property type="component" value="Unassembled WGS sequence"/>
</dbReference>
<evidence type="ECO:0000313" key="2">
    <source>
        <dbReference type="Proteomes" id="UP000325315"/>
    </source>
</evidence>
<name>A0A5B6VKY4_9ROSI</name>
<proteinExistence type="predicted"/>
<gene>
    <name evidence="1" type="ORF">EPI10_015450</name>
</gene>
<protein>
    <submittedName>
        <fullName evidence="1">Cold shock domain-containing protein 3-like</fullName>
    </submittedName>
</protein>
<comment type="caution">
    <text evidence="1">The sequence shown here is derived from an EMBL/GenBank/DDBJ whole genome shotgun (WGS) entry which is preliminary data.</text>
</comment>
<reference evidence="2" key="1">
    <citation type="journal article" date="2019" name="Plant Biotechnol. J.">
        <title>Genome sequencing of the Australian wild diploid species Gossypium australe highlights disease resistance and delayed gland morphogenesis.</title>
        <authorList>
            <person name="Cai Y."/>
            <person name="Cai X."/>
            <person name="Wang Q."/>
            <person name="Wang P."/>
            <person name="Zhang Y."/>
            <person name="Cai C."/>
            <person name="Xu Y."/>
            <person name="Wang K."/>
            <person name="Zhou Z."/>
            <person name="Wang C."/>
            <person name="Geng S."/>
            <person name="Li B."/>
            <person name="Dong Q."/>
            <person name="Hou Y."/>
            <person name="Wang H."/>
            <person name="Ai P."/>
            <person name="Liu Z."/>
            <person name="Yi F."/>
            <person name="Sun M."/>
            <person name="An G."/>
            <person name="Cheng J."/>
            <person name="Zhang Y."/>
            <person name="Shi Q."/>
            <person name="Xie Y."/>
            <person name="Shi X."/>
            <person name="Chang Y."/>
            <person name="Huang F."/>
            <person name="Chen Y."/>
            <person name="Hong S."/>
            <person name="Mi L."/>
            <person name="Sun Q."/>
            <person name="Zhang L."/>
            <person name="Zhou B."/>
            <person name="Peng R."/>
            <person name="Zhang X."/>
            <person name="Liu F."/>
        </authorList>
    </citation>
    <scope>NUCLEOTIDE SEQUENCE [LARGE SCALE GENOMIC DNA]</scope>
    <source>
        <strain evidence="2">cv. PA1801</strain>
    </source>
</reference>
<keyword evidence="2" id="KW-1185">Reference proteome</keyword>